<feature type="region of interest" description="Disordered" evidence="1">
    <location>
        <begin position="1"/>
        <end position="21"/>
    </location>
</feature>
<sequence length="91" mass="9846">MEDKPSTQIPPPAYQPNGKSIDPAIDIPLFAPPEYAPESSLQRTNTAVCLAIGIAYNGGSDDECYCQTNSDCHYKFGAGTYCDSGCQCLRY</sequence>
<comment type="caution">
    <text evidence="2">The sequence shown here is derived from an EMBL/GenBank/DDBJ whole genome shotgun (WGS) entry which is preliminary data.</text>
</comment>
<dbReference type="AlphaFoldDB" id="A0A367JNL4"/>
<reference evidence="2 3" key="1">
    <citation type="journal article" date="2018" name="G3 (Bethesda)">
        <title>Phylogenetic and Phylogenomic Definition of Rhizopus Species.</title>
        <authorList>
            <person name="Gryganskyi A.P."/>
            <person name="Golan J."/>
            <person name="Dolatabadi S."/>
            <person name="Mondo S."/>
            <person name="Robb S."/>
            <person name="Idnurm A."/>
            <person name="Muszewska A."/>
            <person name="Steczkiewicz K."/>
            <person name="Masonjones S."/>
            <person name="Liao H.L."/>
            <person name="Gajdeczka M.T."/>
            <person name="Anike F."/>
            <person name="Vuek A."/>
            <person name="Anishchenko I.M."/>
            <person name="Voigt K."/>
            <person name="de Hoog G.S."/>
            <person name="Smith M.E."/>
            <person name="Heitman J."/>
            <person name="Vilgalys R."/>
            <person name="Stajich J.E."/>
        </authorList>
    </citation>
    <scope>NUCLEOTIDE SEQUENCE [LARGE SCALE GENOMIC DNA]</scope>
    <source>
        <strain evidence="2 3">LSU 92-RS-03</strain>
    </source>
</reference>
<keyword evidence="3" id="KW-1185">Reference proteome</keyword>
<dbReference type="EMBL" id="PJQM01002979">
    <property type="protein sequence ID" value="RCH91523.1"/>
    <property type="molecule type" value="Genomic_DNA"/>
</dbReference>
<evidence type="ECO:0000256" key="1">
    <source>
        <dbReference type="SAM" id="MobiDB-lite"/>
    </source>
</evidence>
<dbReference type="Proteomes" id="UP000253551">
    <property type="component" value="Unassembled WGS sequence"/>
</dbReference>
<protein>
    <submittedName>
        <fullName evidence="2">Uncharacterized protein</fullName>
    </submittedName>
</protein>
<accession>A0A367JNL4</accession>
<gene>
    <name evidence="2" type="ORF">CU098_009614</name>
</gene>
<evidence type="ECO:0000313" key="2">
    <source>
        <dbReference type="EMBL" id="RCH91523.1"/>
    </source>
</evidence>
<proteinExistence type="predicted"/>
<organism evidence="2 3">
    <name type="scientific">Rhizopus stolonifer</name>
    <name type="common">Rhizopus nigricans</name>
    <dbReference type="NCBI Taxonomy" id="4846"/>
    <lineage>
        <taxon>Eukaryota</taxon>
        <taxon>Fungi</taxon>
        <taxon>Fungi incertae sedis</taxon>
        <taxon>Mucoromycota</taxon>
        <taxon>Mucoromycotina</taxon>
        <taxon>Mucoromycetes</taxon>
        <taxon>Mucorales</taxon>
        <taxon>Mucorineae</taxon>
        <taxon>Rhizopodaceae</taxon>
        <taxon>Rhizopus</taxon>
    </lineage>
</organism>
<name>A0A367JNL4_RHIST</name>
<evidence type="ECO:0000313" key="3">
    <source>
        <dbReference type="Proteomes" id="UP000253551"/>
    </source>
</evidence>